<evidence type="ECO:0000313" key="1">
    <source>
        <dbReference type="EMBL" id="MVN78938.1"/>
    </source>
</evidence>
<evidence type="ECO:0008006" key="3">
    <source>
        <dbReference type="Google" id="ProtNLM"/>
    </source>
</evidence>
<evidence type="ECO:0000313" key="2">
    <source>
        <dbReference type="Proteomes" id="UP000441336"/>
    </source>
</evidence>
<dbReference type="GO" id="GO:0003697">
    <property type="term" value="F:single-stranded DNA binding"/>
    <property type="evidence" value="ECO:0007669"/>
    <property type="project" value="InterPro"/>
</dbReference>
<name>A0A7K1TKJ3_9BACT</name>
<dbReference type="PANTHER" id="PTHR12873:SF6">
    <property type="entry name" value="TOPRIM DOMAIN-CONTAINING PROTEIN"/>
    <property type="match status" value="1"/>
</dbReference>
<dbReference type="RefSeq" id="WP_157569570.1">
    <property type="nucleotide sequence ID" value="NZ_WQKZ01000008.1"/>
</dbReference>
<proteinExistence type="predicted"/>
<comment type="caution">
    <text evidence="1">The sequence shown here is derived from an EMBL/GenBank/DDBJ whole genome shotgun (WGS) entry which is preliminary data.</text>
</comment>
<dbReference type="EMBL" id="WQKZ01000008">
    <property type="protein sequence ID" value="MVN78938.1"/>
    <property type="molecule type" value="Genomic_DNA"/>
</dbReference>
<dbReference type="InterPro" id="IPR027032">
    <property type="entry name" value="Twinkle-like"/>
</dbReference>
<dbReference type="Proteomes" id="UP000441336">
    <property type="component" value="Unassembled WGS sequence"/>
</dbReference>
<protein>
    <recommendedName>
        <fullName evidence="3">SF4 helicase domain-containing protein</fullName>
    </recommendedName>
</protein>
<accession>A0A7K1TKJ3</accession>
<dbReference type="InterPro" id="IPR027417">
    <property type="entry name" value="P-loop_NTPase"/>
</dbReference>
<organism evidence="1 2">
    <name type="scientific">Hymenobacter ginkgonis</name>
    <dbReference type="NCBI Taxonomy" id="2682976"/>
    <lineage>
        <taxon>Bacteria</taxon>
        <taxon>Pseudomonadati</taxon>
        <taxon>Bacteroidota</taxon>
        <taxon>Cytophagia</taxon>
        <taxon>Cytophagales</taxon>
        <taxon>Hymenobacteraceae</taxon>
        <taxon>Hymenobacter</taxon>
    </lineage>
</organism>
<gene>
    <name evidence="1" type="ORF">GO988_21625</name>
</gene>
<reference evidence="1 2" key="1">
    <citation type="submission" date="2019-12" db="EMBL/GenBank/DDBJ databases">
        <title>Hymenobacter sp. HMF4947 Genome sequencing and assembly.</title>
        <authorList>
            <person name="Kang H."/>
            <person name="Cha I."/>
            <person name="Kim H."/>
            <person name="Joh K."/>
        </authorList>
    </citation>
    <scope>NUCLEOTIDE SEQUENCE [LARGE SCALE GENOMIC DNA]</scope>
    <source>
        <strain evidence="1 2">HMF4947</strain>
    </source>
</reference>
<dbReference type="SUPFAM" id="SSF52540">
    <property type="entry name" value="P-loop containing nucleoside triphosphate hydrolases"/>
    <property type="match status" value="1"/>
</dbReference>
<keyword evidence="2" id="KW-1185">Reference proteome</keyword>
<dbReference type="Gene3D" id="3.40.50.300">
    <property type="entry name" value="P-loop containing nucleotide triphosphate hydrolases"/>
    <property type="match status" value="1"/>
</dbReference>
<dbReference type="AlphaFoldDB" id="A0A7K1TKJ3"/>
<dbReference type="PANTHER" id="PTHR12873">
    <property type="entry name" value="T7-LIKE MITOCHONDRIAL DNA HELICASE"/>
    <property type="match status" value="1"/>
</dbReference>
<sequence>MGLFDDFANPSLGAGLVANPTRPDPAGALRPLSDATWGRMQHDYHNGRVKGETTHIGALDEHFKWMSGYCNVWTGWPGDGKTEWIYQLLLLRAVFKRKKSAIFSPENMPEEQIYDQLIHALTGQNPDRSWATHLAFPRYQLAKEFIREHFVVVYPGKGMGRTPQHLLGYFEAAIARHGVSHCLLDPWNKVDHSAMNALGGYEPYLTNVLGQLTDWTVDTKQSLTITAHPKRLDGLKFGQARPIPDGTSISGGQTWENMAHVIGTVYRPFKHYPRTDPLFRAVAIYLHKIKSHKLVGFPGSLGEGSERPQVSIEFNWQQARYLINGVSPLDCRAAEAFYLPAAELNAHHAVPAAVPALRTTTLNEFDNWHPNGKPITLATA</sequence>
<dbReference type="GO" id="GO:0043139">
    <property type="term" value="F:5'-3' DNA helicase activity"/>
    <property type="evidence" value="ECO:0007669"/>
    <property type="project" value="InterPro"/>
</dbReference>